<dbReference type="EC" id="2.3.2.27" evidence="3"/>
<evidence type="ECO:0000256" key="11">
    <source>
        <dbReference type="ARBA" id="ARBA00023136"/>
    </source>
</evidence>
<evidence type="ECO:0000256" key="13">
    <source>
        <dbReference type="SAM" id="MobiDB-lite"/>
    </source>
</evidence>
<sequence length="163" mass="19178">MADSEETQRSRSASYNLRPLPPKIAKQDIEEKVVTKPRITKKKTQKPKSNVRTGYRIMVPQKPKARDYSSSNPCKQQSSSENEVFCSICLDTENHPTSRQLFCGHVFHSKCINDWLRFRFSCPVCRKPADELSVRHLSRFREFSENLARWFFQSARFNNRFRS</sequence>
<name>A0A8X7CH51_9ARAC</name>
<evidence type="ECO:0000256" key="4">
    <source>
        <dbReference type="ARBA" id="ARBA00022679"/>
    </source>
</evidence>
<reference evidence="15" key="1">
    <citation type="submission" date="2020-08" db="EMBL/GenBank/DDBJ databases">
        <title>Multicomponent nature underlies the extraordinary mechanical properties of spider dragline silk.</title>
        <authorList>
            <person name="Kono N."/>
            <person name="Nakamura H."/>
            <person name="Mori M."/>
            <person name="Yoshida Y."/>
            <person name="Ohtoshi R."/>
            <person name="Malay A.D."/>
            <person name="Moran D.A.P."/>
            <person name="Tomita M."/>
            <person name="Numata K."/>
            <person name="Arakawa K."/>
        </authorList>
    </citation>
    <scope>NUCLEOTIDE SEQUENCE</scope>
</reference>
<comment type="subcellular location">
    <subcellularLocation>
        <location evidence="2">Membrane</location>
        <topology evidence="2">Multi-pass membrane protein</topology>
    </subcellularLocation>
</comment>
<accession>A0A8X7CH51</accession>
<evidence type="ECO:0000256" key="9">
    <source>
        <dbReference type="ARBA" id="ARBA00022833"/>
    </source>
</evidence>
<evidence type="ECO:0000256" key="6">
    <source>
        <dbReference type="ARBA" id="ARBA00022723"/>
    </source>
</evidence>
<organism evidence="15 16">
    <name type="scientific">Trichonephila inaurata madagascariensis</name>
    <dbReference type="NCBI Taxonomy" id="2747483"/>
    <lineage>
        <taxon>Eukaryota</taxon>
        <taxon>Metazoa</taxon>
        <taxon>Ecdysozoa</taxon>
        <taxon>Arthropoda</taxon>
        <taxon>Chelicerata</taxon>
        <taxon>Arachnida</taxon>
        <taxon>Araneae</taxon>
        <taxon>Araneomorphae</taxon>
        <taxon>Entelegynae</taxon>
        <taxon>Araneoidea</taxon>
        <taxon>Nephilidae</taxon>
        <taxon>Trichonephila</taxon>
        <taxon>Trichonephila inaurata</taxon>
    </lineage>
</organism>
<dbReference type="InterPro" id="IPR013083">
    <property type="entry name" value="Znf_RING/FYVE/PHD"/>
</dbReference>
<protein>
    <recommendedName>
        <fullName evidence="3">RING-type E3 ubiquitin transferase</fullName>
        <ecNumber evidence="3">2.3.2.27</ecNumber>
    </recommendedName>
</protein>
<evidence type="ECO:0000256" key="5">
    <source>
        <dbReference type="ARBA" id="ARBA00022692"/>
    </source>
</evidence>
<keyword evidence="7 12" id="KW-0863">Zinc-finger</keyword>
<dbReference type="PROSITE" id="PS50089">
    <property type="entry name" value="ZF_RING_2"/>
    <property type="match status" value="1"/>
</dbReference>
<dbReference type="Gene3D" id="3.30.40.10">
    <property type="entry name" value="Zinc/RING finger domain, C3HC4 (zinc finger)"/>
    <property type="match status" value="1"/>
</dbReference>
<evidence type="ECO:0000313" key="16">
    <source>
        <dbReference type="Proteomes" id="UP000886998"/>
    </source>
</evidence>
<evidence type="ECO:0000313" key="15">
    <source>
        <dbReference type="EMBL" id="GFY65660.1"/>
    </source>
</evidence>
<proteinExistence type="predicted"/>
<dbReference type="GO" id="GO:0016020">
    <property type="term" value="C:membrane"/>
    <property type="evidence" value="ECO:0007669"/>
    <property type="project" value="UniProtKB-SubCell"/>
</dbReference>
<keyword evidence="9" id="KW-0862">Zinc</keyword>
<evidence type="ECO:0000256" key="1">
    <source>
        <dbReference type="ARBA" id="ARBA00000900"/>
    </source>
</evidence>
<keyword evidence="5" id="KW-0812">Transmembrane</keyword>
<dbReference type="SUPFAM" id="SSF57850">
    <property type="entry name" value="RING/U-box"/>
    <property type="match status" value="1"/>
</dbReference>
<keyword evidence="10" id="KW-1133">Transmembrane helix</keyword>
<dbReference type="GO" id="GO:0008270">
    <property type="term" value="F:zinc ion binding"/>
    <property type="evidence" value="ECO:0007669"/>
    <property type="project" value="UniProtKB-KW"/>
</dbReference>
<dbReference type="SMART" id="SM00184">
    <property type="entry name" value="RING"/>
    <property type="match status" value="1"/>
</dbReference>
<dbReference type="Proteomes" id="UP000886998">
    <property type="component" value="Unassembled WGS sequence"/>
</dbReference>
<comment type="catalytic activity">
    <reaction evidence="1">
        <text>S-ubiquitinyl-[E2 ubiquitin-conjugating enzyme]-L-cysteine + [acceptor protein]-L-lysine = [E2 ubiquitin-conjugating enzyme]-L-cysteine + N(6)-ubiquitinyl-[acceptor protein]-L-lysine.</text>
        <dbReference type="EC" id="2.3.2.27"/>
    </reaction>
</comment>
<evidence type="ECO:0000256" key="3">
    <source>
        <dbReference type="ARBA" id="ARBA00012483"/>
    </source>
</evidence>
<dbReference type="PANTHER" id="PTHR45977:SF4">
    <property type="entry name" value="RING-TYPE DOMAIN-CONTAINING PROTEIN"/>
    <property type="match status" value="1"/>
</dbReference>
<dbReference type="PANTHER" id="PTHR45977">
    <property type="entry name" value="TARGET OF ERK KINASE MPK-1"/>
    <property type="match status" value="1"/>
</dbReference>
<evidence type="ECO:0000256" key="12">
    <source>
        <dbReference type="PROSITE-ProRule" id="PRU00175"/>
    </source>
</evidence>
<evidence type="ECO:0000256" key="7">
    <source>
        <dbReference type="ARBA" id="ARBA00022771"/>
    </source>
</evidence>
<keyword evidence="6" id="KW-0479">Metal-binding</keyword>
<gene>
    <name evidence="15" type="primary">AVEN_275047_1</name>
    <name evidence="15" type="ORF">TNIN_104861</name>
</gene>
<dbReference type="EMBL" id="BMAV01015620">
    <property type="protein sequence ID" value="GFY65660.1"/>
    <property type="molecule type" value="Genomic_DNA"/>
</dbReference>
<dbReference type="OrthoDB" id="6424625at2759"/>
<feature type="domain" description="RING-type" evidence="14">
    <location>
        <begin position="86"/>
        <end position="126"/>
    </location>
</feature>
<dbReference type="GO" id="GO:0061630">
    <property type="term" value="F:ubiquitin protein ligase activity"/>
    <property type="evidence" value="ECO:0007669"/>
    <property type="project" value="UniProtKB-EC"/>
</dbReference>
<evidence type="ECO:0000259" key="14">
    <source>
        <dbReference type="PROSITE" id="PS50089"/>
    </source>
</evidence>
<evidence type="ECO:0000256" key="2">
    <source>
        <dbReference type="ARBA" id="ARBA00004141"/>
    </source>
</evidence>
<evidence type="ECO:0000256" key="8">
    <source>
        <dbReference type="ARBA" id="ARBA00022786"/>
    </source>
</evidence>
<keyword evidence="16" id="KW-1185">Reference proteome</keyword>
<keyword evidence="8" id="KW-0833">Ubl conjugation pathway</keyword>
<evidence type="ECO:0000256" key="10">
    <source>
        <dbReference type="ARBA" id="ARBA00022989"/>
    </source>
</evidence>
<dbReference type="InterPro" id="IPR001841">
    <property type="entry name" value="Znf_RING"/>
</dbReference>
<dbReference type="GO" id="GO:0006511">
    <property type="term" value="P:ubiquitin-dependent protein catabolic process"/>
    <property type="evidence" value="ECO:0007669"/>
    <property type="project" value="TreeGrafter"/>
</dbReference>
<comment type="caution">
    <text evidence="15">The sequence shown here is derived from an EMBL/GenBank/DDBJ whole genome shotgun (WGS) entry which is preliminary data.</text>
</comment>
<dbReference type="AlphaFoldDB" id="A0A8X7CH51"/>
<dbReference type="Pfam" id="PF13639">
    <property type="entry name" value="zf-RING_2"/>
    <property type="match status" value="1"/>
</dbReference>
<feature type="region of interest" description="Disordered" evidence="13">
    <location>
        <begin position="1"/>
        <end position="22"/>
    </location>
</feature>
<keyword evidence="4" id="KW-0808">Transferase</keyword>
<dbReference type="GO" id="GO:0016567">
    <property type="term" value="P:protein ubiquitination"/>
    <property type="evidence" value="ECO:0007669"/>
    <property type="project" value="TreeGrafter"/>
</dbReference>
<keyword evidence="11" id="KW-0472">Membrane</keyword>